<dbReference type="EMBL" id="CP045650">
    <property type="protein sequence ID" value="QGA12157.1"/>
    <property type="molecule type" value="Genomic_DNA"/>
</dbReference>
<feature type="transmembrane region" description="Helical" evidence="4">
    <location>
        <begin position="155"/>
        <end position="173"/>
    </location>
</feature>
<accession>A0A5Q0P4N1</accession>
<dbReference type="EMBL" id="WITK01000036">
    <property type="protein sequence ID" value="MQW93410.1"/>
    <property type="molecule type" value="Genomic_DNA"/>
</dbReference>
<comment type="cofactor">
    <cofactor evidence="1">
        <name>Mg(2+)</name>
        <dbReference type="ChEBI" id="CHEBI:18420"/>
    </cofactor>
</comment>
<evidence type="ECO:0000256" key="2">
    <source>
        <dbReference type="ARBA" id="ARBA00012528"/>
    </source>
</evidence>
<name>A0A5Q0P4N1_9GAMM</name>
<dbReference type="PROSITE" id="PS50887">
    <property type="entry name" value="GGDEF"/>
    <property type="match status" value="1"/>
</dbReference>
<dbReference type="RefSeq" id="WP_153373116.1">
    <property type="nucleotide sequence ID" value="NZ_CP045650.1"/>
</dbReference>
<dbReference type="Pfam" id="PF00990">
    <property type="entry name" value="GGDEF"/>
    <property type="match status" value="1"/>
</dbReference>
<evidence type="ECO:0000313" key="7">
    <source>
        <dbReference type="EMBL" id="QGA12157.1"/>
    </source>
</evidence>
<dbReference type="PANTHER" id="PTHR45138:SF9">
    <property type="entry name" value="DIGUANYLATE CYCLASE DGCM-RELATED"/>
    <property type="match status" value="1"/>
</dbReference>
<evidence type="ECO:0000313" key="8">
    <source>
        <dbReference type="Proteomes" id="UP000327478"/>
    </source>
</evidence>
<organism evidence="6 9">
    <name type="scientific">Acinetobacter wanghuae</name>
    <dbReference type="NCBI Taxonomy" id="2662362"/>
    <lineage>
        <taxon>Bacteria</taxon>
        <taxon>Pseudomonadati</taxon>
        <taxon>Pseudomonadota</taxon>
        <taxon>Gammaproteobacteria</taxon>
        <taxon>Moraxellales</taxon>
        <taxon>Moraxellaceae</taxon>
        <taxon>Acinetobacter</taxon>
    </lineage>
</organism>
<dbReference type="SUPFAM" id="SSF55073">
    <property type="entry name" value="Nucleotide cyclase"/>
    <property type="match status" value="1"/>
</dbReference>
<comment type="catalytic activity">
    <reaction evidence="3">
        <text>2 GTP = 3',3'-c-di-GMP + 2 diphosphate</text>
        <dbReference type="Rhea" id="RHEA:24898"/>
        <dbReference type="ChEBI" id="CHEBI:33019"/>
        <dbReference type="ChEBI" id="CHEBI:37565"/>
        <dbReference type="ChEBI" id="CHEBI:58805"/>
        <dbReference type="EC" id="2.7.7.65"/>
    </reaction>
</comment>
<gene>
    <name evidence="7" type="ORF">GFH30_12655</name>
    <name evidence="6" type="ORF">GHJ48_13605</name>
</gene>
<dbReference type="InterPro" id="IPR043128">
    <property type="entry name" value="Rev_trsase/Diguanyl_cyclase"/>
</dbReference>
<dbReference type="Gene3D" id="3.30.70.270">
    <property type="match status" value="1"/>
</dbReference>
<sequence length="451" mass="51940">MSSMDKHTYSTMNASLQDDRSKNLRLLNLAECNAENRQRIEHALHNPHAPIPAQFHNYFLNFLYARHHSTLKQFNYLAQISFLLYFFVDILIIPDMILISGALRIAMILTAMGICYFAFKNIKDIRVLDRILPIGTVLCAAVWIFLLALSHSPLVHLYLYASSIFILVVNLGVKIQFKSALYSSIFIGLWMMIGAKVIMSPSQALVFAVVSIPIWLLSLYINWNNILNSRRSFLRTLMDEWNYHTLKNLAHTDELTQLCNRRHFVHVAQKSIRVWPRPASCCLLMFDVDYFKKINDDYGHDVGDRVLQVIADTARKEMRHSDLLARFGGEEFIVMLNDTQMQDALVIAERIRGSIEKQYLYERPNRSIQFTISVGLSELESPDQSLDDLIKKADIALYAAKNNGRNCVQVYGIHMLAQKQPTLSKSWVLKHSNPMPYQLSLSNPQKKWSIL</sequence>
<feature type="transmembrane region" description="Helical" evidence="4">
    <location>
        <begin position="131"/>
        <end position="149"/>
    </location>
</feature>
<reference evidence="8 9" key="1">
    <citation type="submission" date="2019-10" db="EMBL/GenBank/DDBJ databases">
        <authorList>
            <person name="Dong K."/>
        </authorList>
    </citation>
    <scope>NUCLEOTIDE SEQUENCE [LARGE SCALE GENOMIC DNA]</scope>
    <source>
        <strain evidence="7">Dk386</strain>
        <strain evidence="8">dk386</strain>
        <strain evidence="6">Dk771</strain>
        <strain evidence="9">dk771</strain>
    </source>
</reference>
<evidence type="ECO:0000313" key="6">
    <source>
        <dbReference type="EMBL" id="MQW93410.1"/>
    </source>
</evidence>
<feature type="transmembrane region" description="Helical" evidence="4">
    <location>
        <begin position="180"/>
        <end position="198"/>
    </location>
</feature>
<dbReference type="Proteomes" id="UP000327478">
    <property type="component" value="Chromosome"/>
</dbReference>
<keyword evidence="4" id="KW-1133">Transmembrane helix</keyword>
<dbReference type="Proteomes" id="UP000480556">
    <property type="component" value="Unassembled WGS sequence"/>
</dbReference>
<evidence type="ECO:0000256" key="3">
    <source>
        <dbReference type="ARBA" id="ARBA00034247"/>
    </source>
</evidence>
<dbReference type="GO" id="GO:0052621">
    <property type="term" value="F:diguanylate cyclase activity"/>
    <property type="evidence" value="ECO:0007669"/>
    <property type="project" value="UniProtKB-EC"/>
</dbReference>
<protein>
    <recommendedName>
        <fullName evidence="2">diguanylate cyclase</fullName>
        <ecNumber evidence="2">2.7.7.65</ecNumber>
    </recommendedName>
</protein>
<feature type="domain" description="GGDEF" evidence="5">
    <location>
        <begin position="279"/>
        <end position="413"/>
    </location>
</feature>
<dbReference type="EC" id="2.7.7.65" evidence="2"/>
<feature type="transmembrane region" description="Helical" evidence="4">
    <location>
        <begin position="204"/>
        <end position="223"/>
    </location>
</feature>
<dbReference type="CDD" id="cd01949">
    <property type="entry name" value="GGDEF"/>
    <property type="match status" value="1"/>
</dbReference>
<proteinExistence type="predicted"/>
<feature type="transmembrane region" description="Helical" evidence="4">
    <location>
        <begin position="99"/>
        <end position="119"/>
    </location>
</feature>
<keyword evidence="4" id="KW-0472">Membrane</keyword>
<dbReference type="InterPro" id="IPR000160">
    <property type="entry name" value="GGDEF_dom"/>
</dbReference>
<dbReference type="InterPro" id="IPR029787">
    <property type="entry name" value="Nucleotide_cyclase"/>
</dbReference>
<evidence type="ECO:0000256" key="4">
    <source>
        <dbReference type="SAM" id="Phobius"/>
    </source>
</evidence>
<evidence type="ECO:0000259" key="5">
    <source>
        <dbReference type="PROSITE" id="PS50887"/>
    </source>
</evidence>
<feature type="transmembrane region" description="Helical" evidence="4">
    <location>
        <begin position="74"/>
        <end position="93"/>
    </location>
</feature>
<dbReference type="FunFam" id="3.30.70.270:FF:000001">
    <property type="entry name" value="Diguanylate cyclase domain protein"/>
    <property type="match status" value="1"/>
</dbReference>
<evidence type="ECO:0000313" key="9">
    <source>
        <dbReference type="Proteomes" id="UP000480556"/>
    </source>
</evidence>
<dbReference type="PANTHER" id="PTHR45138">
    <property type="entry name" value="REGULATORY COMPONENTS OF SENSORY TRANSDUCTION SYSTEM"/>
    <property type="match status" value="1"/>
</dbReference>
<dbReference type="NCBIfam" id="TIGR00254">
    <property type="entry name" value="GGDEF"/>
    <property type="match status" value="1"/>
</dbReference>
<dbReference type="InterPro" id="IPR050469">
    <property type="entry name" value="Diguanylate_Cyclase"/>
</dbReference>
<evidence type="ECO:0000256" key="1">
    <source>
        <dbReference type="ARBA" id="ARBA00001946"/>
    </source>
</evidence>
<dbReference type="AlphaFoldDB" id="A0A5Q0P4N1"/>
<keyword evidence="4" id="KW-0812">Transmembrane</keyword>
<keyword evidence="8" id="KW-1185">Reference proteome</keyword>
<dbReference type="SMART" id="SM00267">
    <property type="entry name" value="GGDEF"/>
    <property type="match status" value="1"/>
</dbReference>